<dbReference type="SUPFAM" id="SSF46894">
    <property type="entry name" value="C-terminal effector domain of the bipartite response regulators"/>
    <property type="match status" value="1"/>
</dbReference>
<protein>
    <submittedName>
        <fullName evidence="5">BTAD domain-containing putative transcriptional regulator</fullName>
    </submittedName>
</protein>
<dbReference type="SMART" id="SM01043">
    <property type="entry name" value="BTAD"/>
    <property type="match status" value="1"/>
</dbReference>
<proteinExistence type="inferred from homology"/>
<dbReference type="EMBL" id="CP136137">
    <property type="protein sequence ID" value="WYY06383.1"/>
    <property type="molecule type" value="Genomic_DNA"/>
</dbReference>
<dbReference type="Proteomes" id="UP001479933">
    <property type="component" value="Chromosome"/>
</dbReference>
<accession>A0ABZ2TYG2</accession>
<dbReference type="InterPro" id="IPR001867">
    <property type="entry name" value="OmpR/PhoB-type_DNA-bd"/>
</dbReference>
<dbReference type="Pfam" id="PF03704">
    <property type="entry name" value="BTAD"/>
    <property type="match status" value="1"/>
</dbReference>
<dbReference type="SMART" id="SM00862">
    <property type="entry name" value="Trans_reg_C"/>
    <property type="match status" value="1"/>
</dbReference>
<evidence type="ECO:0000259" key="4">
    <source>
        <dbReference type="SMART" id="SM01043"/>
    </source>
</evidence>
<dbReference type="SUPFAM" id="SSF52540">
    <property type="entry name" value="P-loop containing nucleoside triphosphate hydrolases"/>
    <property type="match status" value="1"/>
</dbReference>
<dbReference type="Gene3D" id="1.25.40.10">
    <property type="entry name" value="Tetratricopeptide repeat domain"/>
    <property type="match status" value="1"/>
</dbReference>
<feature type="domain" description="Bacterial transcriptional activator" evidence="4">
    <location>
        <begin position="98"/>
        <end position="229"/>
    </location>
</feature>
<dbReference type="PANTHER" id="PTHR47691">
    <property type="entry name" value="REGULATOR-RELATED"/>
    <property type="match status" value="1"/>
</dbReference>
<name>A0ABZ2TYG2_9ACTN</name>
<evidence type="ECO:0000256" key="1">
    <source>
        <dbReference type="ARBA" id="ARBA00005820"/>
    </source>
</evidence>
<dbReference type="InterPro" id="IPR036388">
    <property type="entry name" value="WH-like_DNA-bd_sf"/>
</dbReference>
<dbReference type="Pfam" id="PF25872">
    <property type="entry name" value="HTH_77"/>
    <property type="match status" value="1"/>
</dbReference>
<dbReference type="Pfam" id="PF13401">
    <property type="entry name" value="AAA_22"/>
    <property type="match status" value="1"/>
</dbReference>
<dbReference type="InterPro" id="IPR058852">
    <property type="entry name" value="HTH_77"/>
</dbReference>
<dbReference type="SUPFAM" id="SSF48452">
    <property type="entry name" value="TPR-like"/>
    <property type="match status" value="1"/>
</dbReference>
<dbReference type="InterPro" id="IPR027417">
    <property type="entry name" value="P-loop_NTPase"/>
</dbReference>
<dbReference type="Gene3D" id="3.40.50.300">
    <property type="entry name" value="P-loop containing nucleotide triphosphate hydrolases"/>
    <property type="match status" value="1"/>
</dbReference>
<keyword evidence="6" id="KW-1185">Reference proteome</keyword>
<reference evidence="5 6" key="1">
    <citation type="journal article" date="2023" name="Virus Evol.">
        <title>Computational host range prediction-The good, the bad, and the ugly.</title>
        <authorList>
            <person name="Howell A.A."/>
            <person name="Versoza C.J."/>
            <person name="Pfeifer S.P."/>
        </authorList>
    </citation>
    <scope>NUCLEOTIDE SEQUENCE [LARGE SCALE GENOMIC DNA]</scope>
    <source>
        <strain evidence="5 6">1610/1b</strain>
    </source>
</reference>
<dbReference type="PANTHER" id="PTHR47691:SF3">
    <property type="entry name" value="HTH-TYPE TRANSCRIPTIONAL REGULATOR RV0890C-RELATED"/>
    <property type="match status" value="1"/>
</dbReference>
<dbReference type="InterPro" id="IPR005158">
    <property type="entry name" value="BTAD"/>
</dbReference>
<dbReference type="Pfam" id="PF00486">
    <property type="entry name" value="Trans_reg_C"/>
    <property type="match status" value="1"/>
</dbReference>
<sequence>MAESAVASPRVVIGVLGPVTLDGREITGARAKRLLVALALAAGQSLSAERLIDDVWGDDPPKSPASALHTQISRLRTVSAPAHIDGSDGRYRLTGATTDMDLVADRLAADDPAGAAALWRGAPGDDLGAAPVADHLADRARRLRLRVDEALARDALARGAFDVAAECARERLRTDPLDESAAVLLMTALAELGRTNEALTVFSRLRRTLVEQLGADPGPEATVLNARLLAASQTRVPAPPRRLPSPGAGLRDTGTELIGRAADLTTITADLETHRVVTVQGPGGVGKTRIATEIGRRLAQDGRAVYFVPLASVRNGDDLLAAVAGALGVGESELSNAGPRKVSAGLSERLQDALRGSSAVLILDNCEQVIDACAVLVDSILAAGPGLRILTTSRSPLLIPAEQVYQLPVLSVAGRHPSAVELFCRRARAVRPDAVMDMAAVADLCARLDGLPLAIELAAARVRTMRVEEISQRLGERFQLLRSADRTVPDRHRTLSAVIEWSWDLLDDAPRTVLARLSLFPGGFSRAAAERLSGLAGVVLDDALAALADQSLLQVYDDGGETRFRMLEMVREFGEQQLRETADEAAVAAAMRLWATDFARDLRTRVEASSDGELVVDTRREADNLIWALRSGLAATDPAALETVVQVFPVVGVYWATRGLHPEIQIWGRRVLDALTVPPPRLDDDARRAWQASVVIAVMHMMPIGEMRSIAKGRMLLRRLANRGAIFTDPFELLAAMMLCRTVYGFYRLVVEACAEFRPPAIRGLGLAVRLNMKENFGNLVGAGRDSEQLAEVEGGLNVFVSAVADIATASVHSQQGHWRTALRLYESSERRFVELDAVDDLQQVRGYIVANRLQLGDYRRARADLDAVRCGWLPGDPAPQGNPETAAVMMLVTAEYLRTAPPSADTDDLGGDAVDVAGIYRQAGQTLLAGHPMAARDPGAVMTIAAAAAGLLCLDEAESAAEFAGAVLAQSGDLMMTGWVDIPQTGNLALVTGAAVCRLSPGDPDGVALLILAQRLRVRHDYPAMHELIGRRRELSGADDAGWAAAVDAYGHLPRRRALAETQRIFDERTPLV</sequence>
<evidence type="ECO:0000313" key="6">
    <source>
        <dbReference type="Proteomes" id="UP001479933"/>
    </source>
</evidence>
<evidence type="ECO:0000259" key="3">
    <source>
        <dbReference type="SMART" id="SM00862"/>
    </source>
</evidence>
<comment type="similarity">
    <text evidence="1">Belongs to the AfsR/DnrI/RedD regulatory family.</text>
</comment>
<dbReference type="InterPro" id="IPR016032">
    <property type="entry name" value="Sig_transdc_resp-reg_C-effctor"/>
</dbReference>
<dbReference type="PRINTS" id="PR00364">
    <property type="entry name" value="DISEASERSIST"/>
</dbReference>
<evidence type="ECO:0000256" key="2">
    <source>
        <dbReference type="ARBA" id="ARBA00023125"/>
    </source>
</evidence>
<dbReference type="InterPro" id="IPR011990">
    <property type="entry name" value="TPR-like_helical_dom_sf"/>
</dbReference>
<dbReference type="Gene3D" id="1.10.10.10">
    <property type="entry name" value="Winged helix-like DNA-binding domain superfamily/Winged helix DNA-binding domain"/>
    <property type="match status" value="1"/>
</dbReference>
<dbReference type="RefSeq" id="WP_066162493.1">
    <property type="nucleotide sequence ID" value="NZ_CP136137.1"/>
</dbReference>
<feature type="domain" description="OmpR/PhoB-type" evidence="3">
    <location>
        <begin position="23"/>
        <end position="93"/>
    </location>
</feature>
<organism evidence="5 6">
    <name type="scientific">Gordonia hydrophobica</name>
    <dbReference type="NCBI Taxonomy" id="40516"/>
    <lineage>
        <taxon>Bacteria</taxon>
        <taxon>Bacillati</taxon>
        <taxon>Actinomycetota</taxon>
        <taxon>Actinomycetes</taxon>
        <taxon>Mycobacteriales</taxon>
        <taxon>Gordoniaceae</taxon>
        <taxon>Gordonia</taxon>
    </lineage>
</organism>
<dbReference type="InterPro" id="IPR049945">
    <property type="entry name" value="AAA_22"/>
</dbReference>
<keyword evidence="2" id="KW-0238">DNA-binding</keyword>
<evidence type="ECO:0000313" key="5">
    <source>
        <dbReference type="EMBL" id="WYY06383.1"/>
    </source>
</evidence>
<gene>
    <name evidence="5" type="ORF">RVF87_15070</name>
</gene>